<proteinExistence type="predicted"/>
<accession>T1AYF1</accession>
<keyword evidence="1" id="KW-0808">Transferase</keyword>
<dbReference type="Pfam" id="PF01019">
    <property type="entry name" value="G_glu_transpept"/>
    <property type="match status" value="1"/>
</dbReference>
<dbReference type="PANTHER" id="PTHR43881:SF1">
    <property type="entry name" value="GAMMA-GLUTAMYLTRANSPEPTIDASE (AFU_ORTHOLOGUE AFUA_4G13580)"/>
    <property type="match status" value="1"/>
</dbReference>
<dbReference type="AlphaFoldDB" id="T1AYF1"/>
<dbReference type="GO" id="GO:0016740">
    <property type="term" value="F:transferase activity"/>
    <property type="evidence" value="ECO:0007669"/>
    <property type="project" value="UniProtKB-KW"/>
</dbReference>
<dbReference type="EMBL" id="AUZY01008181">
    <property type="protein sequence ID" value="EQD47095.1"/>
    <property type="molecule type" value="Genomic_DNA"/>
</dbReference>
<dbReference type="Gene3D" id="3.60.20.40">
    <property type="match status" value="1"/>
</dbReference>
<dbReference type="Gene3D" id="1.10.246.130">
    <property type="match status" value="1"/>
</dbReference>
<dbReference type="PRINTS" id="PR01210">
    <property type="entry name" value="GGTRANSPTASE"/>
</dbReference>
<reference evidence="1" key="1">
    <citation type="submission" date="2013-08" db="EMBL/GenBank/DDBJ databases">
        <authorList>
            <person name="Mendez C."/>
            <person name="Richter M."/>
            <person name="Ferrer M."/>
            <person name="Sanchez J."/>
        </authorList>
    </citation>
    <scope>NUCLEOTIDE SEQUENCE</scope>
</reference>
<name>T1AYF1_9ZZZZ</name>
<protein>
    <submittedName>
        <fullName evidence="1">Gamma-glutamyltransferase</fullName>
    </submittedName>
</protein>
<dbReference type="InterPro" id="IPR043138">
    <property type="entry name" value="GGT_lsub"/>
</dbReference>
<reference evidence="1" key="2">
    <citation type="journal article" date="2014" name="ISME J.">
        <title>Microbial stratification in low pH oxic and suboxic macroscopic growths along an acid mine drainage.</title>
        <authorList>
            <person name="Mendez-Garcia C."/>
            <person name="Mesa V."/>
            <person name="Sprenger R.R."/>
            <person name="Richter M."/>
            <person name="Diez M.S."/>
            <person name="Solano J."/>
            <person name="Bargiela R."/>
            <person name="Golyshina O.V."/>
            <person name="Manteca A."/>
            <person name="Ramos J.L."/>
            <person name="Gallego J.R."/>
            <person name="Llorente I."/>
            <person name="Martins Dos Santos V.A."/>
            <person name="Jensen O.N."/>
            <person name="Pelaez A.I."/>
            <person name="Sanchez J."/>
            <person name="Ferrer M."/>
        </authorList>
    </citation>
    <scope>NUCLEOTIDE SEQUENCE</scope>
</reference>
<evidence type="ECO:0000313" key="1">
    <source>
        <dbReference type="EMBL" id="EQD47095.1"/>
    </source>
</evidence>
<comment type="caution">
    <text evidence="1">The sequence shown here is derived from an EMBL/GenBank/DDBJ whole genome shotgun (WGS) entry which is preliminary data.</text>
</comment>
<dbReference type="InterPro" id="IPR043137">
    <property type="entry name" value="GGT_ssub_C"/>
</dbReference>
<gene>
    <name evidence="1" type="ORF">B1B_12485</name>
</gene>
<dbReference type="InterPro" id="IPR029055">
    <property type="entry name" value="Ntn_hydrolases_N"/>
</dbReference>
<dbReference type="PANTHER" id="PTHR43881">
    <property type="entry name" value="GAMMA-GLUTAMYLTRANSPEPTIDASE (AFU_ORTHOLOGUE AFUA_4G13580)"/>
    <property type="match status" value="1"/>
</dbReference>
<sequence length="494" mass="53009">MSTGAVVAAHPLCADIGRKVLDQGGNAYDALIAVSAALPVVQPHANGLGSDFFAVIRDGGVRCLNGSGRSAVLATPEFFGQAGLTSVPTHGPLSSFMVPGLVASWSALAPATTLPFRELLRPAIRLARKGFVPSTSLRRAAARTVAIGDEDWRSTYGALPSRKSLIQLYLARTLSAIAEDTGHSFYHGRIAREIEADMRAKGGLLRSDDLEEFAVEWTSPLSVRYRGYEIYTNPPNSQGATELIWLNLLGRADLGSLPESEYVESLLRTMFVAYDYRSKVIGDPGRWAFPEELLRADYPYATSPAQAPAQAGGPDTTAFSVFDGRIGISAIQSNYMGFGAGHTVRHTGINLNNRGAYFTLNRDHHNALAPRKRTFHTLMATLATGPKTILLGSMGGDVQPQANVQVLTRLVDRGEGMQFAIAFPRFAYPATIYGSATLYAEPGVALGYRRARSLTEEERGLVGHAHGIAIGESIDTGIDPRGDGLVPIRGSNPR</sequence>
<dbReference type="InterPro" id="IPR052896">
    <property type="entry name" value="GGT-like_enzyme"/>
</dbReference>
<organism evidence="1">
    <name type="scientific">mine drainage metagenome</name>
    <dbReference type="NCBI Taxonomy" id="410659"/>
    <lineage>
        <taxon>unclassified sequences</taxon>
        <taxon>metagenomes</taxon>
        <taxon>ecological metagenomes</taxon>
    </lineage>
</organism>
<dbReference type="SUPFAM" id="SSF56235">
    <property type="entry name" value="N-terminal nucleophile aminohydrolases (Ntn hydrolases)"/>
    <property type="match status" value="1"/>
</dbReference>